<organism evidence="1 2">
    <name type="scientific">Photobacterium swingsii</name>
    <dbReference type="NCBI Taxonomy" id="680026"/>
    <lineage>
        <taxon>Bacteria</taxon>
        <taxon>Pseudomonadati</taxon>
        <taxon>Pseudomonadota</taxon>
        <taxon>Gammaproteobacteria</taxon>
        <taxon>Vibrionales</taxon>
        <taxon>Vibrionaceae</taxon>
        <taxon>Photobacterium</taxon>
    </lineage>
</organism>
<evidence type="ECO:0000313" key="1">
    <source>
        <dbReference type="EMBL" id="PSW26058.1"/>
    </source>
</evidence>
<dbReference type="STRING" id="680026.AB733_15275"/>
<protein>
    <submittedName>
        <fullName evidence="1">Uncharacterized protein</fullName>
    </submittedName>
</protein>
<proteinExistence type="predicted"/>
<name>A0A0J8XWW7_9GAMM</name>
<comment type="caution">
    <text evidence="1">The sequence shown here is derived from an EMBL/GenBank/DDBJ whole genome shotgun (WGS) entry which is preliminary data.</text>
</comment>
<sequence length="91" mass="10766">MKSPVDKLLTKHENLIHSDGKKVLSHTQRDDGEWVLHTLMIEDCDAPFKFRRTKRYRTLKGQQVNLTYYPDSEKVAGFEIEVMRVVRIKLH</sequence>
<dbReference type="AlphaFoldDB" id="A0A0J8XWW7"/>
<accession>A0A0J8XWW7</accession>
<dbReference type="EMBL" id="PYLZ01000002">
    <property type="protein sequence ID" value="PSW26058.1"/>
    <property type="molecule type" value="Genomic_DNA"/>
</dbReference>
<dbReference type="RefSeq" id="WP_048899540.1">
    <property type="nucleotide sequence ID" value="NZ_AP024852.1"/>
</dbReference>
<keyword evidence="2" id="KW-1185">Reference proteome</keyword>
<dbReference type="OrthoDB" id="5822620at2"/>
<dbReference type="Proteomes" id="UP000240481">
    <property type="component" value="Unassembled WGS sequence"/>
</dbReference>
<evidence type="ECO:0000313" key="2">
    <source>
        <dbReference type="Proteomes" id="UP000240481"/>
    </source>
</evidence>
<reference evidence="1 2" key="1">
    <citation type="submission" date="2018-01" db="EMBL/GenBank/DDBJ databases">
        <title>Whole genome sequencing of Histamine producing bacteria.</title>
        <authorList>
            <person name="Butler K."/>
        </authorList>
    </citation>
    <scope>NUCLEOTIDE SEQUENCE [LARGE SCALE GENOMIC DNA]</scope>
    <source>
        <strain evidence="1 2">DSM 24669</strain>
    </source>
</reference>
<gene>
    <name evidence="1" type="ORF">C9I94_05780</name>
</gene>